<evidence type="ECO:0000313" key="1">
    <source>
        <dbReference type="EMBL" id="KAJ9111769.1"/>
    </source>
</evidence>
<reference evidence="1" key="1">
    <citation type="submission" date="2023-04" db="EMBL/GenBank/DDBJ databases">
        <title>Draft Genome sequencing of Naganishia species isolated from polar environments using Oxford Nanopore Technology.</title>
        <authorList>
            <person name="Leo P."/>
            <person name="Venkateswaran K."/>
        </authorList>
    </citation>
    <scope>NUCLEOTIDE SEQUENCE</scope>
    <source>
        <strain evidence="1">MNA-CCFEE 5425</strain>
    </source>
</reference>
<gene>
    <name evidence="1" type="ORF">QFC22_006428</name>
</gene>
<accession>A0ACC2WKM2</accession>
<organism evidence="1 2">
    <name type="scientific">Naganishia vaughanmartiniae</name>
    <dbReference type="NCBI Taxonomy" id="1424756"/>
    <lineage>
        <taxon>Eukaryota</taxon>
        <taxon>Fungi</taxon>
        <taxon>Dikarya</taxon>
        <taxon>Basidiomycota</taxon>
        <taxon>Agaricomycotina</taxon>
        <taxon>Tremellomycetes</taxon>
        <taxon>Filobasidiales</taxon>
        <taxon>Filobasidiaceae</taxon>
        <taxon>Naganishia</taxon>
    </lineage>
</organism>
<comment type="caution">
    <text evidence="1">The sequence shown here is derived from an EMBL/GenBank/DDBJ whole genome shotgun (WGS) entry which is preliminary data.</text>
</comment>
<dbReference type="Proteomes" id="UP001243375">
    <property type="component" value="Unassembled WGS sequence"/>
</dbReference>
<name>A0ACC2WKM2_9TREE</name>
<protein>
    <submittedName>
        <fullName evidence="1">Uncharacterized protein</fullName>
    </submittedName>
</protein>
<keyword evidence="2" id="KW-1185">Reference proteome</keyword>
<evidence type="ECO:0000313" key="2">
    <source>
        <dbReference type="Proteomes" id="UP001243375"/>
    </source>
</evidence>
<proteinExistence type="predicted"/>
<sequence>MRSLADEAYARRYPPTPSGRSIAGSSYRTFGISGSGGGAGLSEEQFRILGEFQRVVYGNSGGRSLMVDDDDEVEQGKDGADDVDPAERKEQLRMFLEQHFEANCVYESPLITLHSRPLIIDALTLSTNLAASRLPSIYPRALLTHSGNIARWGIRKLFGWQETPSSSPAGGGMGKVKGKDVESALSGSMEGEMEHYAAGRVEQIARASVPWLPLFSSGAAFEDSKDEKGNAEDAWWEVWHVTSECQELGGFETWHGCHTGIIDHTITLKLLPSLLGTATEPSQTPSPDDGYPFLPTSAQYPDPNAAGFSTLTSPAPSTSYLPSHYTINAQQHPLLRLRTRTRPVPVPSHQNSSTLLPIAAIQKALATMLTFQLRVKTFVEFNEQGRVVYVRDLVDVRDVWEAVVPFGREAGWVGRRVCGVLLAGLGRVFGTTSSDEARPSWARERELQQERARKGKEKAGVGLYSHNLALQDAAAVPETTVPEPAPGPAAAVEQEPSTIVDPLPPPPTLPLKTQDSPPPPSGPSQQLPTLQPQPHALSNMLGLQEAWSPLRPTFHPTSAALVQMPSHMQRQRQRPRTTTTPTLTAPDVDHGGGETTTDR</sequence>
<dbReference type="EMBL" id="JASBWU010000028">
    <property type="protein sequence ID" value="KAJ9111769.1"/>
    <property type="molecule type" value="Genomic_DNA"/>
</dbReference>